<dbReference type="PATRIC" id="fig|322095.3.peg.596"/>
<dbReference type="EMBL" id="LSDK01000049">
    <property type="protein sequence ID" value="KXB77089.1"/>
    <property type="molecule type" value="Genomic_DNA"/>
</dbReference>
<dbReference type="InterPro" id="IPR005495">
    <property type="entry name" value="LptG/LptF_permease"/>
</dbReference>
<evidence type="ECO:0000256" key="5">
    <source>
        <dbReference type="ARBA" id="ARBA00023136"/>
    </source>
</evidence>
<keyword evidence="4 7" id="KW-1133">Transmembrane helix</keyword>
<feature type="transmembrane region" description="Helical" evidence="7">
    <location>
        <begin position="102"/>
        <end position="125"/>
    </location>
</feature>
<dbReference type="GO" id="GO:0043190">
    <property type="term" value="C:ATP-binding cassette (ABC) transporter complex"/>
    <property type="evidence" value="ECO:0007669"/>
    <property type="project" value="TreeGrafter"/>
</dbReference>
<dbReference type="Pfam" id="PF03739">
    <property type="entry name" value="LptF_LptG"/>
    <property type="match status" value="1"/>
</dbReference>
<keyword evidence="5 7" id="KW-0472">Membrane</keyword>
<evidence type="ECO:0000313" key="9">
    <source>
        <dbReference type="Proteomes" id="UP000070224"/>
    </source>
</evidence>
<keyword evidence="9" id="KW-1185">Reference proteome</keyword>
<feature type="transmembrane region" description="Helical" evidence="7">
    <location>
        <begin position="146"/>
        <end position="165"/>
    </location>
</feature>
<organism evidence="8 9">
    <name type="scientific">Porphyromonas somerae</name>
    <dbReference type="NCBI Taxonomy" id="322095"/>
    <lineage>
        <taxon>Bacteria</taxon>
        <taxon>Pseudomonadati</taxon>
        <taxon>Bacteroidota</taxon>
        <taxon>Bacteroidia</taxon>
        <taxon>Bacteroidales</taxon>
        <taxon>Porphyromonadaceae</taxon>
        <taxon>Porphyromonas</taxon>
    </lineage>
</organism>
<evidence type="ECO:0000256" key="7">
    <source>
        <dbReference type="SAM" id="Phobius"/>
    </source>
</evidence>
<feature type="region of interest" description="Disordered" evidence="6">
    <location>
        <begin position="1"/>
        <end position="30"/>
    </location>
</feature>
<dbReference type="GO" id="GO:0015920">
    <property type="term" value="P:lipopolysaccharide transport"/>
    <property type="evidence" value="ECO:0007669"/>
    <property type="project" value="TreeGrafter"/>
</dbReference>
<feature type="compositionally biased region" description="Polar residues" evidence="6">
    <location>
        <begin position="14"/>
        <end position="25"/>
    </location>
</feature>
<dbReference type="PANTHER" id="PTHR33529">
    <property type="entry name" value="SLR0882 PROTEIN-RELATED"/>
    <property type="match status" value="1"/>
</dbReference>
<evidence type="ECO:0000313" key="8">
    <source>
        <dbReference type="EMBL" id="KXB77089.1"/>
    </source>
</evidence>
<dbReference type="AlphaFoldDB" id="A0A134BAW1"/>
<comment type="subcellular location">
    <subcellularLocation>
        <location evidence="1">Cell membrane</location>
        <topology evidence="1">Multi-pass membrane protein</topology>
    </subcellularLocation>
</comment>
<protein>
    <submittedName>
        <fullName evidence="8">Permease, YjgP/YjgQ family</fullName>
    </submittedName>
</protein>
<keyword evidence="2" id="KW-1003">Cell membrane</keyword>
<dbReference type="STRING" id="322095.HMPREF3185_00603"/>
<reference evidence="9" key="1">
    <citation type="submission" date="2016-01" db="EMBL/GenBank/DDBJ databases">
        <authorList>
            <person name="Mitreva M."/>
            <person name="Pepin K.H."/>
            <person name="Mihindukulasuriya K.A."/>
            <person name="Fulton R."/>
            <person name="Fronick C."/>
            <person name="O'Laughlin M."/>
            <person name="Miner T."/>
            <person name="Herter B."/>
            <person name="Rosa B.A."/>
            <person name="Cordes M."/>
            <person name="Tomlinson C."/>
            <person name="Wollam A."/>
            <person name="Palsikar V.B."/>
            <person name="Mardis E.R."/>
            <person name="Wilson R.K."/>
        </authorList>
    </citation>
    <scope>NUCLEOTIDE SEQUENCE [LARGE SCALE GENOMIC DNA]</scope>
    <source>
        <strain evidence="9">KA00683</strain>
    </source>
</reference>
<comment type="caution">
    <text evidence="8">The sequence shown here is derived from an EMBL/GenBank/DDBJ whole genome shotgun (WGS) entry which is preliminary data.</text>
</comment>
<evidence type="ECO:0000256" key="3">
    <source>
        <dbReference type="ARBA" id="ARBA00022692"/>
    </source>
</evidence>
<feature type="transmembrane region" description="Helical" evidence="7">
    <location>
        <begin position="318"/>
        <end position="336"/>
    </location>
</feature>
<feature type="transmembrane region" description="Helical" evidence="7">
    <location>
        <begin position="49"/>
        <end position="72"/>
    </location>
</feature>
<dbReference type="PANTHER" id="PTHR33529:SF8">
    <property type="entry name" value="PERMEASE, YJGP_YJGQ FAMILY"/>
    <property type="match status" value="1"/>
</dbReference>
<accession>A0A134BAW1</accession>
<evidence type="ECO:0000256" key="1">
    <source>
        <dbReference type="ARBA" id="ARBA00004651"/>
    </source>
</evidence>
<evidence type="ECO:0000256" key="2">
    <source>
        <dbReference type="ARBA" id="ARBA00022475"/>
    </source>
</evidence>
<feature type="transmembrane region" description="Helical" evidence="7">
    <location>
        <begin position="343"/>
        <end position="360"/>
    </location>
</feature>
<proteinExistence type="predicted"/>
<evidence type="ECO:0000256" key="6">
    <source>
        <dbReference type="SAM" id="MobiDB-lite"/>
    </source>
</evidence>
<feature type="transmembrane region" description="Helical" evidence="7">
    <location>
        <begin position="372"/>
        <end position="394"/>
    </location>
</feature>
<gene>
    <name evidence="8" type="ORF">HMPREF3185_00603</name>
</gene>
<evidence type="ECO:0000256" key="4">
    <source>
        <dbReference type="ARBA" id="ARBA00022989"/>
    </source>
</evidence>
<name>A0A134BAW1_9PORP</name>
<dbReference type="Proteomes" id="UP000070224">
    <property type="component" value="Unassembled WGS sequence"/>
</dbReference>
<keyword evidence="3 7" id="KW-0812">Transmembrane</keyword>
<sequence length="399" mass="45547">MSTTPHEAEELQQEPITDQVEQTEASELRTPPPVMKKPYRPWLGRVDWYIIRTFISTFLFSIGLILAVAVVFDVNDKITDFLKPEVPLSGILFRYYLNFIPYYANLFSPLFVFISVIFFTSKMAANSEIIAMLASGMSFRRLLRPYMVSATLIALSTYVLNGFIIPSGNRVRIDFEQTYLKSRHEVYTNNIQIAIAKDTYLYIRDYESLSKRATSLAVDQFKGQNLISRLTADEAYYDTLDHWKLTDFHIRRFKGLEATDTIDYGLDTNLRISPADFLVNEKDAVKMRNDQLSRYIDRQKERGASNTRLFQTELHNRYAAIFSAFILTFIGAVLSAKKMKNGLGINLVIGFALCLAYILATSLTSQIANVGLMAPWIAAWIPNVAFIIAALLLWRKAPQ</sequence>